<dbReference type="PANTHER" id="PTHR47429">
    <property type="entry name" value="PROTEIN TWIN LOV 1"/>
    <property type="match status" value="1"/>
</dbReference>
<feature type="compositionally biased region" description="Acidic residues" evidence="4">
    <location>
        <begin position="277"/>
        <end position="293"/>
    </location>
</feature>
<feature type="domain" description="RGS" evidence="5">
    <location>
        <begin position="465"/>
        <end position="578"/>
    </location>
</feature>
<dbReference type="SUPFAM" id="SSF48097">
    <property type="entry name" value="Regulator of G-protein signaling, RGS"/>
    <property type="match status" value="1"/>
</dbReference>
<evidence type="ECO:0000256" key="1">
    <source>
        <dbReference type="ARBA" id="ARBA00022630"/>
    </source>
</evidence>
<dbReference type="InterPro" id="IPR036305">
    <property type="entry name" value="RGS_sf"/>
</dbReference>
<dbReference type="PROSITE" id="PS50132">
    <property type="entry name" value="RGS"/>
    <property type="match status" value="1"/>
</dbReference>
<evidence type="ECO:0000256" key="2">
    <source>
        <dbReference type="ARBA" id="ARBA00022643"/>
    </source>
</evidence>
<protein>
    <recommendedName>
        <fullName evidence="5">RGS domain-containing protein</fullName>
    </recommendedName>
</protein>
<dbReference type="Gene3D" id="1.10.167.10">
    <property type="entry name" value="Regulator of G-protein Signalling 4, domain 2"/>
    <property type="match status" value="1"/>
</dbReference>
<sequence length="909" mass="100670">MMASDHDQLLDRILPHVDRGAIKAARNTITDFEWDDESDSAEFEEPYSVTTTRSLLTRTNSDASYGVFGGGLSPSRPLRFKDFEGSAMDQMAEIHETNGHGQTNGAAVSAVAAPTSRTRGDVEPSDPPRSKAGSRAGRAASGASSPRHARDTSETFGSVDVPLRHSSRPGSGSVGVPSLVDKPLPELKEPRPQHPVIVEGVEQTALNGVENGDGQAHKGSNSRRARSPIPPPAPSATPPPIAHKPSQHTRRVVYDDFADEDEDEDRVAQDHHHHHDDDDDDDEDDDENDDDYDDHFAHQQRVAHAYEARRGPPSAHVNNSSSRRKEGRASSVASNTSRGSRAARSRTATLARDYKGLRTPILDHLQMYQDAESKKPMADRIIPPVPQRPVHQKTYRSVDDGMYNDYSIRSNGIGSAAHDTIPGGPIRRRYSDDDVSVRSVRNSISGRTAKSSASQSMPDFFSSDIFQVVLHNPTTAYQLLKFSESRLCAENVEFLSKVDEYRTTLNNLAGQMAFIHKQFISPGSAFQINVNGTLLKKAHKEMKTLISSAFPSMETVFTDLQDQIETLVFQDVYPRFVRHQMALSATRALATDRFKYQGLGDCFCLTNPRVADNPIVFASDGFVKTTGYSRNEIVPRNCRFLQGAHTDRQPVQRLKTAINEEKESVELLLNYKKNGDPFWNLLYVAPLYNQRGKTEFFIGGQVNCSTTIHSNVDVLKVLSTSSASEADQTENKPLPGQPQSTKPSARKTILKALGVRQNGHNAHIPQMDAGMENGVLGRMEGQDLNSQMKEFYTAYSKYLVVRASNFVIEFYSEGIVEMLNPANMAGSMVAGSDVFRFFGLNMMAKQSEYKARVRNAIRVGMPVSTELRLQTRRSAIFRGDEKFVAHWTPLKDEKAAVHWVIVTVAPLMA</sequence>
<feature type="compositionally biased region" description="Basic and acidic residues" evidence="4">
    <location>
        <begin position="183"/>
        <end position="192"/>
    </location>
</feature>
<evidence type="ECO:0000313" key="6">
    <source>
        <dbReference type="EMBL" id="KAL1860291.1"/>
    </source>
</evidence>
<name>A0ABR3WEX0_9PEZI</name>
<dbReference type="Pfam" id="PF13426">
    <property type="entry name" value="PAS_9"/>
    <property type="match status" value="1"/>
</dbReference>
<feature type="compositionally biased region" description="Acidic residues" evidence="4">
    <location>
        <begin position="256"/>
        <end position="265"/>
    </location>
</feature>
<dbReference type="SUPFAM" id="SSF55785">
    <property type="entry name" value="PYP-like sensor domain (PAS domain)"/>
    <property type="match status" value="1"/>
</dbReference>
<feature type="compositionally biased region" description="Low complexity" evidence="4">
    <location>
        <begin position="333"/>
        <end position="351"/>
    </location>
</feature>
<reference evidence="6 7" key="1">
    <citation type="journal article" date="2024" name="IMA Fungus">
        <title>IMA Genome - F19 : A genome assembly and annotation guide to empower mycologists, including annotated draft genome sequences of Ceratocystis pirilliformis, Diaporthe australafricana, Fusarium ophioides, Paecilomyces lecythidis, and Sporothrix stenoceras.</title>
        <authorList>
            <person name="Aylward J."/>
            <person name="Wilson A.M."/>
            <person name="Visagie C.M."/>
            <person name="Spraker J."/>
            <person name="Barnes I."/>
            <person name="Buitendag C."/>
            <person name="Ceriani C."/>
            <person name="Del Mar Angel L."/>
            <person name="du Plessis D."/>
            <person name="Fuchs T."/>
            <person name="Gasser K."/>
            <person name="Kramer D."/>
            <person name="Li W."/>
            <person name="Munsamy K."/>
            <person name="Piso A."/>
            <person name="Price J.L."/>
            <person name="Sonnekus B."/>
            <person name="Thomas C."/>
            <person name="van der Nest A."/>
            <person name="van Dijk A."/>
            <person name="van Heerden A."/>
            <person name="van Vuuren N."/>
            <person name="Yilmaz N."/>
            <person name="Duong T.A."/>
            <person name="van der Merwe N.A."/>
            <person name="Wingfield M.J."/>
            <person name="Wingfield B.D."/>
        </authorList>
    </citation>
    <scope>NUCLEOTIDE SEQUENCE [LARGE SCALE GENOMIC DNA]</scope>
    <source>
        <strain evidence="6 7">CMW 18300</strain>
    </source>
</reference>
<feature type="region of interest" description="Disordered" evidence="4">
    <location>
        <begin position="724"/>
        <end position="745"/>
    </location>
</feature>
<dbReference type="CDD" id="cd00130">
    <property type="entry name" value="PAS"/>
    <property type="match status" value="1"/>
</dbReference>
<accession>A0ABR3WEX0</accession>
<dbReference type="EMBL" id="JAWRVE010000094">
    <property type="protein sequence ID" value="KAL1860291.1"/>
    <property type="molecule type" value="Genomic_DNA"/>
</dbReference>
<evidence type="ECO:0000256" key="3">
    <source>
        <dbReference type="ARBA" id="ARBA00022991"/>
    </source>
</evidence>
<dbReference type="Proteomes" id="UP001583177">
    <property type="component" value="Unassembled WGS sequence"/>
</dbReference>
<feature type="compositionally biased region" description="Low complexity" evidence="4">
    <location>
        <begin position="168"/>
        <end position="178"/>
    </location>
</feature>
<evidence type="ECO:0000313" key="7">
    <source>
        <dbReference type="Proteomes" id="UP001583177"/>
    </source>
</evidence>
<gene>
    <name evidence="6" type="ORF">Daus18300_009346</name>
</gene>
<dbReference type="Gene3D" id="3.30.450.20">
    <property type="entry name" value="PAS domain"/>
    <property type="match status" value="1"/>
</dbReference>
<dbReference type="PANTHER" id="PTHR47429:SF2">
    <property type="entry name" value="PROTEIN TWIN LOV 1"/>
    <property type="match status" value="1"/>
</dbReference>
<keyword evidence="2" id="KW-0288">FMN</keyword>
<evidence type="ECO:0000259" key="5">
    <source>
        <dbReference type="PROSITE" id="PS50132"/>
    </source>
</evidence>
<dbReference type="NCBIfam" id="TIGR00229">
    <property type="entry name" value="sensory_box"/>
    <property type="match status" value="1"/>
</dbReference>
<feature type="compositionally biased region" description="Pro residues" evidence="4">
    <location>
        <begin position="228"/>
        <end position="242"/>
    </location>
</feature>
<dbReference type="InterPro" id="IPR044926">
    <property type="entry name" value="RGS_subdomain_2"/>
</dbReference>
<dbReference type="SMART" id="SM00315">
    <property type="entry name" value="RGS"/>
    <property type="match status" value="1"/>
</dbReference>
<dbReference type="InterPro" id="IPR000014">
    <property type="entry name" value="PAS"/>
</dbReference>
<comment type="caution">
    <text evidence="6">The sequence shown here is derived from an EMBL/GenBank/DDBJ whole genome shotgun (WGS) entry which is preliminary data.</text>
</comment>
<evidence type="ECO:0000256" key="4">
    <source>
        <dbReference type="SAM" id="MobiDB-lite"/>
    </source>
</evidence>
<feature type="compositionally biased region" description="Basic and acidic residues" evidence="4">
    <location>
        <begin position="118"/>
        <end position="129"/>
    </location>
</feature>
<dbReference type="InterPro" id="IPR035965">
    <property type="entry name" value="PAS-like_dom_sf"/>
</dbReference>
<feature type="compositionally biased region" description="Low complexity" evidence="4">
    <location>
        <begin position="130"/>
        <end position="146"/>
    </location>
</feature>
<organism evidence="6 7">
    <name type="scientific">Diaporthe australafricana</name>
    <dbReference type="NCBI Taxonomy" id="127596"/>
    <lineage>
        <taxon>Eukaryota</taxon>
        <taxon>Fungi</taxon>
        <taxon>Dikarya</taxon>
        <taxon>Ascomycota</taxon>
        <taxon>Pezizomycotina</taxon>
        <taxon>Sordariomycetes</taxon>
        <taxon>Sordariomycetidae</taxon>
        <taxon>Diaporthales</taxon>
        <taxon>Diaporthaceae</taxon>
        <taxon>Diaporthe</taxon>
    </lineage>
</organism>
<dbReference type="Pfam" id="PF00615">
    <property type="entry name" value="RGS"/>
    <property type="match status" value="1"/>
</dbReference>
<keyword evidence="7" id="KW-1185">Reference proteome</keyword>
<proteinExistence type="predicted"/>
<keyword evidence="3" id="KW-0157">Chromophore</keyword>
<feature type="region of interest" description="Disordered" evidence="4">
    <location>
        <begin position="98"/>
        <end position="293"/>
    </location>
</feature>
<keyword evidence="1" id="KW-0285">Flavoprotein</keyword>
<dbReference type="InterPro" id="IPR016137">
    <property type="entry name" value="RGS"/>
</dbReference>
<feature type="region of interest" description="Disordered" evidence="4">
    <location>
        <begin position="306"/>
        <end position="351"/>
    </location>
</feature>